<gene>
    <name evidence="1" type="ORF">PanWU01x14_096860</name>
</gene>
<feature type="non-terminal residue" evidence="1">
    <location>
        <position position="77"/>
    </location>
</feature>
<dbReference type="AlphaFoldDB" id="A0A2P5D535"/>
<comment type="caution">
    <text evidence="1">The sequence shown here is derived from an EMBL/GenBank/DDBJ whole genome shotgun (WGS) entry which is preliminary data.</text>
</comment>
<name>A0A2P5D535_PARAD</name>
<evidence type="ECO:0000313" key="1">
    <source>
        <dbReference type="EMBL" id="PON68366.1"/>
    </source>
</evidence>
<dbReference type="EMBL" id="JXTB01000064">
    <property type="protein sequence ID" value="PON68366.1"/>
    <property type="molecule type" value="Genomic_DNA"/>
</dbReference>
<dbReference type="Proteomes" id="UP000237105">
    <property type="component" value="Unassembled WGS sequence"/>
</dbReference>
<proteinExistence type="predicted"/>
<organism evidence="1 2">
    <name type="scientific">Parasponia andersonii</name>
    <name type="common">Sponia andersonii</name>
    <dbReference type="NCBI Taxonomy" id="3476"/>
    <lineage>
        <taxon>Eukaryota</taxon>
        <taxon>Viridiplantae</taxon>
        <taxon>Streptophyta</taxon>
        <taxon>Embryophyta</taxon>
        <taxon>Tracheophyta</taxon>
        <taxon>Spermatophyta</taxon>
        <taxon>Magnoliopsida</taxon>
        <taxon>eudicotyledons</taxon>
        <taxon>Gunneridae</taxon>
        <taxon>Pentapetalae</taxon>
        <taxon>rosids</taxon>
        <taxon>fabids</taxon>
        <taxon>Rosales</taxon>
        <taxon>Cannabaceae</taxon>
        <taxon>Parasponia</taxon>
    </lineage>
</organism>
<sequence length="77" mass="8816">MDGSRKKRLCQPGKLQELLRERRRSLAAKLGITEDFPEFNIVTTLKSKQKRSLRHLAAPAKSVFNSPIEKPTKSARR</sequence>
<accession>A0A2P5D535</accession>
<evidence type="ECO:0000313" key="2">
    <source>
        <dbReference type="Proteomes" id="UP000237105"/>
    </source>
</evidence>
<reference evidence="2" key="1">
    <citation type="submission" date="2016-06" db="EMBL/GenBank/DDBJ databases">
        <title>Parallel loss of symbiosis genes in relatives of nitrogen-fixing non-legume Parasponia.</title>
        <authorList>
            <person name="Van Velzen R."/>
            <person name="Holmer R."/>
            <person name="Bu F."/>
            <person name="Rutten L."/>
            <person name="Van Zeijl A."/>
            <person name="Liu W."/>
            <person name="Santuari L."/>
            <person name="Cao Q."/>
            <person name="Sharma T."/>
            <person name="Shen D."/>
            <person name="Roswanjaya Y."/>
            <person name="Wardhani T."/>
            <person name="Kalhor M.S."/>
            <person name="Jansen J."/>
            <person name="Van den Hoogen J."/>
            <person name="Gungor B."/>
            <person name="Hartog M."/>
            <person name="Hontelez J."/>
            <person name="Verver J."/>
            <person name="Yang W.-C."/>
            <person name="Schijlen E."/>
            <person name="Repin R."/>
            <person name="Schilthuizen M."/>
            <person name="Schranz E."/>
            <person name="Heidstra R."/>
            <person name="Miyata K."/>
            <person name="Fedorova E."/>
            <person name="Kohlen W."/>
            <person name="Bisseling T."/>
            <person name="Smit S."/>
            <person name="Geurts R."/>
        </authorList>
    </citation>
    <scope>NUCLEOTIDE SEQUENCE [LARGE SCALE GENOMIC DNA]</scope>
    <source>
        <strain evidence="2">cv. WU1-14</strain>
    </source>
</reference>
<protein>
    <submittedName>
        <fullName evidence="1">Uncharacterized protein</fullName>
    </submittedName>
</protein>
<keyword evidence="2" id="KW-1185">Reference proteome</keyword>